<feature type="transmembrane region" description="Helical" evidence="7">
    <location>
        <begin position="96"/>
        <end position="114"/>
    </location>
</feature>
<sequence length="421" mass="47804">MDAKFGHNRYDDRQDKHHLQRHAKRSDVMRRKFLKIRMADAMEMMILSILSPALHCEWWLDSWQLALITTVVFCGMMLSSTMWGNITDKYGRKTELIMCTVVTFYYGLISSLAPNFMWLLILRGLAGFGIGGVPQSVTLYAEYLPSAHRAKCVVLIEVRLSLTTEHLYVEILKSPMLQCIRLPKANLSFWAIGACFEVLLALFVMPTLGWRWLLALSSLPMLIFTCCCVWLPESARFHVASGHPELAMATLKRVAEENGRPMLEGKLVENGAQDVQRGRFLDLFLPESRRTTLTLWFIWMTNAFSYYGIVLFTTELFQSGDECHGGGDMRVEPQCPLECRQLSTKDYMDLLWTTLAEFPAVGIVGCFFCGHKFCVPQLRVGCGSHNFILLCGSAKMRNQKTAMGTTKTRIHPRIADPNATT</sequence>
<feature type="transmembrane region" description="Helical" evidence="7">
    <location>
        <begin position="293"/>
        <end position="312"/>
    </location>
</feature>
<comment type="similarity">
    <text evidence="2">Belongs to the major facilitator superfamily.</text>
</comment>
<protein>
    <submittedName>
        <fullName evidence="10">Major facilitator superfamily (MFS) profile domain-containing protein</fullName>
    </submittedName>
</protein>
<dbReference type="InterPro" id="IPR005828">
    <property type="entry name" value="MFS_sugar_transport-like"/>
</dbReference>
<reference evidence="10" key="1">
    <citation type="submission" date="2022-11" db="UniProtKB">
        <authorList>
            <consortium name="WormBaseParasite"/>
        </authorList>
    </citation>
    <scope>IDENTIFICATION</scope>
</reference>
<dbReference type="SUPFAM" id="SSF103473">
    <property type="entry name" value="MFS general substrate transporter"/>
    <property type="match status" value="2"/>
</dbReference>
<evidence type="ECO:0000256" key="2">
    <source>
        <dbReference type="ARBA" id="ARBA00008335"/>
    </source>
</evidence>
<keyword evidence="3" id="KW-0813">Transport</keyword>
<feature type="transmembrane region" description="Helical" evidence="7">
    <location>
        <begin position="350"/>
        <end position="369"/>
    </location>
</feature>
<evidence type="ECO:0000256" key="3">
    <source>
        <dbReference type="ARBA" id="ARBA00022448"/>
    </source>
</evidence>
<dbReference type="PANTHER" id="PTHR23511">
    <property type="entry name" value="SYNAPTIC VESICLE GLYCOPROTEIN 2"/>
    <property type="match status" value="1"/>
</dbReference>
<keyword evidence="5 7" id="KW-1133">Transmembrane helix</keyword>
<evidence type="ECO:0000259" key="8">
    <source>
        <dbReference type="PROSITE" id="PS50850"/>
    </source>
</evidence>
<feature type="transmembrane region" description="Helical" evidence="7">
    <location>
        <begin position="41"/>
        <end position="60"/>
    </location>
</feature>
<dbReference type="InterPro" id="IPR020846">
    <property type="entry name" value="MFS_dom"/>
</dbReference>
<name>A0A915KSU4_ROMCU</name>
<accession>A0A915KSU4</accession>
<proteinExistence type="inferred from homology"/>
<feature type="transmembrane region" description="Helical" evidence="7">
    <location>
        <begin position="187"/>
        <end position="206"/>
    </location>
</feature>
<feature type="transmembrane region" description="Helical" evidence="7">
    <location>
        <begin position="66"/>
        <end position="84"/>
    </location>
</feature>
<dbReference type="PANTHER" id="PTHR23511:SF5">
    <property type="entry name" value="MAJOR FACILITATOR-TYPE TRANSPORTER HXNZ-RELATED"/>
    <property type="match status" value="1"/>
</dbReference>
<evidence type="ECO:0000256" key="5">
    <source>
        <dbReference type="ARBA" id="ARBA00022989"/>
    </source>
</evidence>
<keyword evidence="9" id="KW-1185">Reference proteome</keyword>
<evidence type="ECO:0000256" key="6">
    <source>
        <dbReference type="ARBA" id="ARBA00023136"/>
    </source>
</evidence>
<evidence type="ECO:0000256" key="4">
    <source>
        <dbReference type="ARBA" id="ARBA00022692"/>
    </source>
</evidence>
<feature type="transmembrane region" description="Helical" evidence="7">
    <location>
        <begin position="120"/>
        <end position="141"/>
    </location>
</feature>
<dbReference type="Pfam" id="PF00083">
    <property type="entry name" value="Sugar_tr"/>
    <property type="match status" value="2"/>
</dbReference>
<dbReference type="OMA" id="ACESYPL"/>
<evidence type="ECO:0000313" key="10">
    <source>
        <dbReference type="WBParaSite" id="nRc.2.0.1.t41551-RA"/>
    </source>
</evidence>
<dbReference type="WBParaSite" id="nRc.2.0.1.t41551-RA">
    <property type="protein sequence ID" value="nRc.2.0.1.t41551-RA"/>
    <property type="gene ID" value="nRc.2.0.1.g41551"/>
</dbReference>
<dbReference type="AlphaFoldDB" id="A0A915KSU4"/>
<evidence type="ECO:0000256" key="7">
    <source>
        <dbReference type="SAM" id="Phobius"/>
    </source>
</evidence>
<evidence type="ECO:0000313" key="9">
    <source>
        <dbReference type="Proteomes" id="UP000887565"/>
    </source>
</evidence>
<feature type="transmembrane region" description="Helical" evidence="7">
    <location>
        <begin position="212"/>
        <end position="231"/>
    </location>
</feature>
<dbReference type="Proteomes" id="UP000887565">
    <property type="component" value="Unplaced"/>
</dbReference>
<dbReference type="GO" id="GO:0016020">
    <property type="term" value="C:membrane"/>
    <property type="evidence" value="ECO:0007669"/>
    <property type="project" value="UniProtKB-SubCell"/>
</dbReference>
<dbReference type="PROSITE" id="PS50850">
    <property type="entry name" value="MFS"/>
    <property type="match status" value="1"/>
</dbReference>
<keyword evidence="4 7" id="KW-0812">Transmembrane</keyword>
<evidence type="ECO:0000256" key="1">
    <source>
        <dbReference type="ARBA" id="ARBA00004141"/>
    </source>
</evidence>
<organism evidence="9 10">
    <name type="scientific">Romanomermis culicivorax</name>
    <name type="common">Nematode worm</name>
    <dbReference type="NCBI Taxonomy" id="13658"/>
    <lineage>
        <taxon>Eukaryota</taxon>
        <taxon>Metazoa</taxon>
        <taxon>Ecdysozoa</taxon>
        <taxon>Nematoda</taxon>
        <taxon>Enoplea</taxon>
        <taxon>Dorylaimia</taxon>
        <taxon>Mermithida</taxon>
        <taxon>Mermithoidea</taxon>
        <taxon>Mermithidae</taxon>
        <taxon>Romanomermis</taxon>
    </lineage>
</organism>
<feature type="domain" description="Major facilitator superfamily (MFS) profile" evidence="8">
    <location>
        <begin position="29"/>
        <end position="421"/>
    </location>
</feature>
<comment type="subcellular location">
    <subcellularLocation>
        <location evidence="1">Membrane</location>
        <topology evidence="1">Multi-pass membrane protein</topology>
    </subcellularLocation>
</comment>
<dbReference type="GO" id="GO:0022857">
    <property type="term" value="F:transmembrane transporter activity"/>
    <property type="evidence" value="ECO:0007669"/>
    <property type="project" value="InterPro"/>
</dbReference>
<dbReference type="InterPro" id="IPR036259">
    <property type="entry name" value="MFS_trans_sf"/>
</dbReference>
<dbReference type="Gene3D" id="1.20.1250.20">
    <property type="entry name" value="MFS general substrate transporter like domains"/>
    <property type="match status" value="1"/>
</dbReference>
<keyword evidence="6 7" id="KW-0472">Membrane</keyword>